<keyword evidence="3" id="KW-1185">Reference proteome</keyword>
<accession>A0A212DAJ0</accession>
<dbReference type="AlphaFoldDB" id="A0A212DAJ0"/>
<proteinExistence type="predicted"/>
<organism evidence="2 3">
    <name type="scientific">Cervus elaphus hippelaphus</name>
    <name type="common">European red deer</name>
    <dbReference type="NCBI Taxonomy" id="46360"/>
    <lineage>
        <taxon>Eukaryota</taxon>
        <taxon>Metazoa</taxon>
        <taxon>Chordata</taxon>
        <taxon>Craniata</taxon>
        <taxon>Vertebrata</taxon>
        <taxon>Euteleostomi</taxon>
        <taxon>Mammalia</taxon>
        <taxon>Eutheria</taxon>
        <taxon>Laurasiatheria</taxon>
        <taxon>Artiodactyla</taxon>
        <taxon>Ruminantia</taxon>
        <taxon>Pecora</taxon>
        <taxon>Cervidae</taxon>
        <taxon>Cervinae</taxon>
        <taxon>Cervus</taxon>
    </lineage>
</organism>
<feature type="domain" description="SPATA31" evidence="1">
    <location>
        <begin position="74"/>
        <end position="150"/>
    </location>
</feature>
<sequence length="242" mass="26339">MGTVQGHGLQVLTPAWPAQPTWPRGSWLQLVLHVFCRLLRRLPDKGGFHRVSSQDAPGDVCKAGPAGAHQPTAVTVPGSALELCHVLFNELSKAEKFQIQSKVTSQLSLAQPLTHSVAQAQPQSLTPTMPQLQLSPVGHMETQARPLPLTSTMFQFVSPSGAHTETQAAPLLLTLTMPQHQPQPQVHVETQAQSKPLSPMMTHFQPPPQAHMEAQTRLQPFAPTMTQCQSPSQAHMQTQAQP</sequence>
<dbReference type="EMBL" id="MKHE01000005">
    <property type="protein sequence ID" value="OWK15251.1"/>
    <property type="molecule type" value="Genomic_DNA"/>
</dbReference>
<comment type="caution">
    <text evidence="2">The sequence shown here is derived from an EMBL/GenBank/DDBJ whole genome shotgun (WGS) entry which is preliminary data.</text>
</comment>
<dbReference type="InterPro" id="IPR039509">
    <property type="entry name" value="SPATA31"/>
</dbReference>
<name>A0A212DAJ0_CEREH</name>
<reference evidence="2 3" key="1">
    <citation type="journal article" date="2018" name="Mol. Genet. Genomics">
        <title>The red deer Cervus elaphus genome CerEla1.0: sequencing, annotating, genes, and chromosomes.</title>
        <authorList>
            <person name="Bana N.A."/>
            <person name="Nyiri A."/>
            <person name="Nagy J."/>
            <person name="Frank K."/>
            <person name="Nagy T."/>
            <person name="Steger V."/>
            <person name="Schiller M."/>
            <person name="Lakatos P."/>
            <person name="Sugar L."/>
            <person name="Horn P."/>
            <person name="Barta E."/>
            <person name="Orosz L."/>
        </authorList>
    </citation>
    <scope>NUCLEOTIDE SEQUENCE [LARGE SCALE GENOMIC DNA]</scope>
    <source>
        <strain evidence="2">Hungarian</strain>
    </source>
</reference>
<gene>
    <name evidence="2" type="ORF">Celaphus_00000591</name>
</gene>
<protein>
    <recommendedName>
        <fullName evidence="1">SPATA31 domain-containing protein</fullName>
    </recommendedName>
</protein>
<evidence type="ECO:0000259" key="1">
    <source>
        <dbReference type="Pfam" id="PF14650"/>
    </source>
</evidence>
<evidence type="ECO:0000313" key="2">
    <source>
        <dbReference type="EMBL" id="OWK15251.1"/>
    </source>
</evidence>
<dbReference type="Proteomes" id="UP000242450">
    <property type="component" value="Chromosome 5"/>
</dbReference>
<dbReference type="Pfam" id="PF14650">
    <property type="entry name" value="FAM75"/>
    <property type="match status" value="1"/>
</dbReference>
<evidence type="ECO:0000313" key="3">
    <source>
        <dbReference type="Proteomes" id="UP000242450"/>
    </source>
</evidence>